<reference evidence="2 3" key="1">
    <citation type="submission" date="2015-10" db="EMBL/GenBank/DDBJ databases">
        <title>Genome analyses suggest a sexual origin of heterokaryosis in a supposedly ancient asexual fungus.</title>
        <authorList>
            <person name="Ropars J."/>
            <person name="Sedzielewska K."/>
            <person name="Noel J."/>
            <person name="Charron P."/>
            <person name="Farinelli L."/>
            <person name="Marton T."/>
            <person name="Kruger M."/>
            <person name="Pelin A."/>
            <person name="Brachmann A."/>
            <person name="Corradi N."/>
        </authorList>
    </citation>
    <scope>NUCLEOTIDE SEQUENCE [LARGE SCALE GENOMIC DNA]</scope>
    <source>
        <strain evidence="2 3">A4</strain>
    </source>
</reference>
<accession>A0A2I1GB05</accession>
<dbReference type="AlphaFoldDB" id="A0A2I1GB05"/>
<sequence>MAAVGTGEKKQKKKEELQKEDKKRTEERQDEHDEENLIEPLFETPPQKVFSELDGISHTVDDGGKSMPITEDAVVDTINRFRKGIDDEVKEDNKVTDKKLQKGNVSTAEEVVNIINKQRNGKKKEEKIPYQRFELSPLFSEENEAGSKLSSKEHKFLKLVIPSVPKGSGQTRVI</sequence>
<organism evidence="2 3">
    <name type="scientific">Rhizophagus irregularis</name>
    <dbReference type="NCBI Taxonomy" id="588596"/>
    <lineage>
        <taxon>Eukaryota</taxon>
        <taxon>Fungi</taxon>
        <taxon>Fungi incertae sedis</taxon>
        <taxon>Mucoromycota</taxon>
        <taxon>Glomeromycotina</taxon>
        <taxon>Glomeromycetes</taxon>
        <taxon>Glomerales</taxon>
        <taxon>Glomeraceae</taxon>
        <taxon>Rhizophagus</taxon>
    </lineage>
</organism>
<name>A0A2I1GB05_9GLOM</name>
<comment type="caution">
    <text evidence="2">The sequence shown here is derived from an EMBL/GenBank/DDBJ whole genome shotgun (WGS) entry which is preliminary data.</text>
</comment>
<keyword evidence="3" id="KW-1185">Reference proteome</keyword>
<gene>
    <name evidence="2" type="ORF">RhiirA4_511354</name>
</gene>
<dbReference type="Proteomes" id="UP000234323">
    <property type="component" value="Unassembled WGS sequence"/>
</dbReference>
<dbReference type="VEuPathDB" id="FungiDB:FUN_005974"/>
<feature type="region of interest" description="Disordered" evidence="1">
    <location>
        <begin position="1"/>
        <end position="49"/>
    </location>
</feature>
<evidence type="ECO:0000313" key="3">
    <source>
        <dbReference type="Proteomes" id="UP000234323"/>
    </source>
</evidence>
<evidence type="ECO:0000313" key="2">
    <source>
        <dbReference type="EMBL" id="PKY43814.1"/>
    </source>
</evidence>
<feature type="compositionally biased region" description="Basic and acidic residues" evidence="1">
    <location>
        <begin position="7"/>
        <end position="31"/>
    </location>
</feature>
<dbReference type="EMBL" id="LLXI01000279">
    <property type="protein sequence ID" value="PKY43814.1"/>
    <property type="molecule type" value="Genomic_DNA"/>
</dbReference>
<dbReference type="VEuPathDB" id="FungiDB:RhiirFUN_005701"/>
<dbReference type="VEuPathDB" id="FungiDB:RhiirA1_468785"/>
<protein>
    <submittedName>
        <fullName evidence="2">Uncharacterized protein</fullName>
    </submittedName>
</protein>
<proteinExistence type="predicted"/>
<evidence type="ECO:0000256" key="1">
    <source>
        <dbReference type="SAM" id="MobiDB-lite"/>
    </source>
</evidence>